<reference evidence="1" key="1">
    <citation type="submission" date="2020-08" db="EMBL/GenBank/DDBJ databases">
        <title>Multicomponent nature underlies the extraordinary mechanical properties of spider dragline silk.</title>
        <authorList>
            <person name="Kono N."/>
            <person name="Nakamura H."/>
            <person name="Mori M."/>
            <person name="Yoshida Y."/>
            <person name="Ohtoshi R."/>
            <person name="Malay A.D."/>
            <person name="Moran D.A.P."/>
            <person name="Tomita M."/>
            <person name="Numata K."/>
            <person name="Arakawa K."/>
        </authorList>
    </citation>
    <scope>NUCLEOTIDE SEQUENCE</scope>
</reference>
<organism evidence="1 2">
    <name type="scientific">Nephila pilipes</name>
    <name type="common">Giant wood spider</name>
    <name type="synonym">Nephila maculata</name>
    <dbReference type="NCBI Taxonomy" id="299642"/>
    <lineage>
        <taxon>Eukaryota</taxon>
        <taxon>Metazoa</taxon>
        <taxon>Ecdysozoa</taxon>
        <taxon>Arthropoda</taxon>
        <taxon>Chelicerata</taxon>
        <taxon>Arachnida</taxon>
        <taxon>Araneae</taxon>
        <taxon>Araneomorphae</taxon>
        <taxon>Entelegynae</taxon>
        <taxon>Araneoidea</taxon>
        <taxon>Nephilidae</taxon>
        <taxon>Nephila</taxon>
    </lineage>
</organism>
<comment type="caution">
    <text evidence="1">The sequence shown here is derived from an EMBL/GenBank/DDBJ whole genome shotgun (WGS) entry which is preliminary data.</text>
</comment>
<gene>
    <name evidence="1" type="ORF">NPIL_693971</name>
</gene>
<sequence>MHCSCDASERAFGAVIYFSCIKDDEVKRTFIISKGLNVVLHWIKSFNSWKPFMSFRGSRNTVFDQSHRLEAQDCPGQNNSADRPTRETFAYRSRTRDIPVW</sequence>
<dbReference type="AlphaFoldDB" id="A0A8X6PAI1"/>
<name>A0A8X6PAI1_NEPPI</name>
<evidence type="ECO:0000313" key="1">
    <source>
        <dbReference type="EMBL" id="GFT56999.1"/>
    </source>
</evidence>
<proteinExistence type="predicted"/>
<evidence type="ECO:0000313" key="2">
    <source>
        <dbReference type="Proteomes" id="UP000887013"/>
    </source>
</evidence>
<dbReference type="Proteomes" id="UP000887013">
    <property type="component" value="Unassembled WGS sequence"/>
</dbReference>
<dbReference type="EMBL" id="BMAW01066880">
    <property type="protein sequence ID" value="GFT56999.1"/>
    <property type="molecule type" value="Genomic_DNA"/>
</dbReference>
<accession>A0A8X6PAI1</accession>
<keyword evidence="2" id="KW-1185">Reference proteome</keyword>
<protein>
    <submittedName>
        <fullName evidence="1">Uncharacterized protein</fullName>
    </submittedName>
</protein>